<proteinExistence type="predicted"/>
<keyword evidence="4" id="KW-1185">Reference proteome</keyword>
<evidence type="ECO:0000256" key="1">
    <source>
        <dbReference type="SAM" id="MobiDB-lite"/>
    </source>
</evidence>
<reference evidence="3 4" key="1">
    <citation type="submission" date="2024-11" db="EMBL/GenBank/DDBJ databases">
        <title>A near-complete genome assembly of Cinchona calisaya.</title>
        <authorList>
            <person name="Lian D.C."/>
            <person name="Zhao X.W."/>
            <person name="Wei L."/>
        </authorList>
    </citation>
    <scope>NUCLEOTIDE SEQUENCE [LARGE SCALE GENOMIC DNA]</scope>
    <source>
        <tissue evidence="3">Nenye</tissue>
    </source>
</reference>
<dbReference type="AlphaFoldDB" id="A0ABD2ZMI4"/>
<dbReference type="Pfam" id="PF21864">
    <property type="entry name" value="MORF_dom"/>
    <property type="match status" value="1"/>
</dbReference>
<sequence>MGVSKVPPPGATRDEIIGVRIKTLVRVIGSEDKTRWRIHVTCTTDCYEFGASISEELALKNKRYGGEPFVNGGKADGQDEVSIANDKVNGSDYKVNGGKADDQDVVSTANDTVNTSDYSGKADDQDEVSTANDTVNSCNYKDETKDDPIDGKEEPIVLEREGGEKVNITNENSQVHKAVAEVPEENIGRILLPAAAAPPPPKSNKCRSKRKNVGEMRKKTASKNVESWSCPYCLRGSGFYAHHQHFLR</sequence>
<feature type="compositionally biased region" description="Polar residues" evidence="1">
    <location>
        <begin position="128"/>
        <end position="139"/>
    </location>
</feature>
<dbReference type="EMBL" id="JBJUIK010000008">
    <property type="protein sequence ID" value="KAL3520606.1"/>
    <property type="molecule type" value="Genomic_DNA"/>
</dbReference>
<feature type="compositionally biased region" description="Basic and acidic residues" evidence="1">
    <location>
        <begin position="140"/>
        <end position="150"/>
    </location>
</feature>
<dbReference type="Proteomes" id="UP001630127">
    <property type="component" value="Unassembled WGS sequence"/>
</dbReference>
<gene>
    <name evidence="3" type="ORF">ACH5RR_018755</name>
</gene>
<organism evidence="3 4">
    <name type="scientific">Cinchona calisaya</name>
    <dbReference type="NCBI Taxonomy" id="153742"/>
    <lineage>
        <taxon>Eukaryota</taxon>
        <taxon>Viridiplantae</taxon>
        <taxon>Streptophyta</taxon>
        <taxon>Embryophyta</taxon>
        <taxon>Tracheophyta</taxon>
        <taxon>Spermatophyta</taxon>
        <taxon>Magnoliopsida</taxon>
        <taxon>eudicotyledons</taxon>
        <taxon>Gunneridae</taxon>
        <taxon>Pentapetalae</taxon>
        <taxon>asterids</taxon>
        <taxon>lamiids</taxon>
        <taxon>Gentianales</taxon>
        <taxon>Rubiaceae</taxon>
        <taxon>Cinchonoideae</taxon>
        <taxon>Cinchoneae</taxon>
        <taxon>Cinchona</taxon>
    </lineage>
</organism>
<evidence type="ECO:0000259" key="2">
    <source>
        <dbReference type="Pfam" id="PF21864"/>
    </source>
</evidence>
<evidence type="ECO:0000313" key="4">
    <source>
        <dbReference type="Proteomes" id="UP001630127"/>
    </source>
</evidence>
<name>A0ABD2ZMI4_9GENT</name>
<dbReference type="InterPro" id="IPR054059">
    <property type="entry name" value="MORF/ORRM1/DAG-like_MORF"/>
</dbReference>
<accession>A0ABD2ZMI4</accession>
<protein>
    <recommendedName>
        <fullName evidence="2">MORF/ORRM1/DAG-like MORF domain-containing protein</fullName>
    </recommendedName>
</protein>
<feature type="region of interest" description="Disordered" evidence="1">
    <location>
        <begin position="192"/>
        <end position="220"/>
    </location>
</feature>
<feature type="domain" description="MORF/ORRM1/DAG-like MORF" evidence="2">
    <location>
        <begin position="8"/>
        <end position="60"/>
    </location>
</feature>
<comment type="caution">
    <text evidence="3">The sequence shown here is derived from an EMBL/GenBank/DDBJ whole genome shotgun (WGS) entry which is preliminary data.</text>
</comment>
<evidence type="ECO:0000313" key="3">
    <source>
        <dbReference type="EMBL" id="KAL3520606.1"/>
    </source>
</evidence>
<feature type="region of interest" description="Disordered" evidence="1">
    <location>
        <begin position="110"/>
        <end position="150"/>
    </location>
</feature>